<dbReference type="PRINTS" id="PR00385">
    <property type="entry name" value="P450"/>
</dbReference>
<dbReference type="Pfam" id="PF00067">
    <property type="entry name" value="p450"/>
    <property type="match status" value="2"/>
</dbReference>
<keyword evidence="5" id="KW-0503">Monooxygenase</keyword>
<evidence type="ECO:0000256" key="2">
    <source>
        <dbReference type="ARBA" id="ARBA00022723"/>
    </source>
</evidence>
<proteinExistence type="evidence at transcript level"/>
<keyword evidence="6" id="KW-1133">Transmembrane helix</keyword>
<dbReference type="EMBL" id="KT072747">
    <property type="protein sequence ID" value="ALV83720.1"/>
    <property type="molecule type" value="mRNA"/>
</dbReference>
<dbReference type="PANTHER" id="PTHR24300">
    <property type="entry name" value="CYTOCHROME P450 508A4-RELATED"/>
    <property type="match status" value="1"/>
</dbReference>
<dbReference type="InterPro" id="IPR050182">
    <property type="entry name" value="Cytochrome_P450_fam2"/>
</dbReference>
<comment type="cofactor">
    <cofactor evidence="4">
        <name>heme</name>
        <dbReference type="ChEBI" id="CHEBI:30413"/>
    </cofactor>
</comment>
<reference evidence="7" key="1">
    <citation type="journal article" date="2015" name="PLoS Negl. Trop. Dis.">
        <title>The Schistosoma mansoni Cytochrome P450 (CYP3050A1) Is Essential for Worm Survival and Egg Development.</title>
        <authorList>
            <person name="Ziniel P.D."/>
            <person name="Karumudi B."/>
            <person name="Barnard A.H."/>
            <person name="Fisher E.M."/>
            <person name="Thatcher G.R."/>
            <person name="Podust L.M."/>
            <person name="Williams D.L."/>
        </authorList>
    </citation>
    <scope>NUCLEOTIDE SEQUENCE</scope>
    <source>
        <strain evidence="7">Puerto Rico</strain>
    </source>
</reference>
<dbReference type="SUPFAM" id="SSF48264">
    <property type="entry name" value="Cytochrome P450"/>
    <property type="match status" value="1"/>
</dbReference>
<comment type="similarity">
    <text evidence="1 5">Belongs to the cytochrome P450 family.</text>
</comment>
<organism evidence="7">
    <name type="scientific">Schistosoma mansoni</name>
    <name type="common">Blood fluke</name>
    <dbReference type="NCBI Taxonomy" id="6183"/>
    <lineage>
        <taxon>Eukaryota</taxon>
        <taxon>Metazoa</taxon>
        <taxon>Spiralia</taxon>
        <taxon>Lophotrochozoa</taxon>
        <taxon>Platyhelminthes</taxon>
        <taxon>Trematoda</taxon>
        <taxon>Digenea</taxon>
        <taxon>Strigeidida</taxon>
        <taxon>Schistosomatoidea</taxon>
        <taxon>Schistosomatidae</taxon>
        <taxon>Schistosoma</taxon>
    </lineage>
</organism>
<protein>
    <submittedName>
        <fullName evidence="7">Cytochrome P450</fullName>
        <ecNumber evidence="7">1.14.14.1</ecNumber>
    </submittedName>
</protein>
<dbReference type="InterPro" id="IPR002401">
    <property type="entry name" value="Cyt_P450_E_grp-I"/>
</dbReference>
<dbReference type="EC" id="1.14.14.1" evidence="7"/>
<dbReference type="InterPro" id="IPR036396">
    <property type="entry name" value="Cyt_P450_sf"/>
</dbReference>
<dbReference type="InterPro" id="IPR001128">
    <property type="entry name" value="Cyt_P450"/>
</dbReference>
<evidence type="ECO:0000256" key="5">
    <source>
        <dbReference type="RuleBase" id="RU000461"/>
    </source>
</evidence>
<name>A0A0U3SDS9_SCHMA</name>
<dbReference type="GO" id="GO:0005506">
    <property type="term" value="F:iron ion binding"/>
    <property type="evidence" value="ECO:0007669"/>
    <property type="project" value="InterPro"/>
</dbReference>
<dbReference type="GO" id="GO:0016712">
    <property type="term" value="F:oxidoreductase activity, acting on paired donors, with incorporation or reduction of molecular oxygen, reduced flavin or flavoprotein as one donor, and incorporation of one atom of oxygen"/>
    <property type="evidence" value="ECO:0007669"/>
    <property type="project" value="UniProtKB-EC"/>
</dbReference>
<evidence type="ECO:0000256" key="1">
    <source>
        <dbReference type="ARBA" id="ARBA00010617"/>
    </source>
</evidence>
<dbReference type="GO" id="GO:0020037">
    <property type="term" value="F:heme binding"/>
    <property type="evidence" value="ECO:0007669"/>
    <property type="project" value="InterPro"/>
</dbReference>
<dbReference type="PRINTS" id="PR00463">
    <property type="entry name" value="EP450I"/>
</dbReference>
<keyword evidence="4 5" id="KW-0349">Heme</keyword>
<feature type="transmembrane region" description="Helical" evidence="6">
    <location>
        <begin position="6"/>
        <end position="28"/>
    </location>
</feature>
<evidence type="ECO:0000256" key="3">
    <source>
        <dbReference type="ARBA" id="ARBA00023004"/>
    </source>
</evidence>
<evidence type="ECO:0000256" key="6">
    <source>
        <dbReference type="SAM" id="Phobius"/>
    </source>
</evidence>
<evidence type="ECO:0000256" key="4">
    <source>
        <dbReference type="PIRSR" id="PIRSR602401-1"/>
    </source>
</evidence>
<dbReference type="InterPro" id="IPR017972">
    <property type="entry name" value="Cyt_P450_CS"/>
</dbReference>
<keyword evidence="5 7" id="KW-0560">Oxidoreductase</keyword>
<dbReference type="Gene3D" id="1.10.630.10">
    <property type="entry name" value="Cytochrome P450"/>
    <property type="match status" value="1"/>
</dbReference>
<feature type="binding site" description="axial binding residue" evidence="4">
    <location>
        <position position="413"/>
    </location>
    <ligand>
        <name>heme</name>
        <dbReference type="ChEBI" id="CHEBI:30413"/>
    </ligand>
    <ligandPart>
        <name>Fe</name>
        <dbReference type="ChEBI" id="CHEBI:18248"/>
    </ligandPart>
</feature>
<keyword evidence="6" id="KW-0472">Membrane</keyword>
<keyword evidence="3 4" id="KW-0408">Iron</keyword>
<dbReference type="PANTHER" id="PTHR24300:SF397">
    <property type="entry name" value="CYTOCHROME P450 2U1"/>
    <property type="match status" value="1"/>
</dbReference>
<keyword evidence="6" id="KW-0812">Transmembrane</keyword>
<sequence>MWTILLSTINITLATALMLSFIIIYLLYIQNSTKLPPGPTSWPLIGYTSCLGTDAFRKIQDLNKIYGDIVSFQVLGKTIIILYNYDLIHEAANGNRSKVGRYTMTVNDLLAENSGISNYDTQKALEMRKAFVRLVHNNIKTTEEHEGNKLQPFISQNIINAQINKLIRQLRIRQGKPVNVLQLMRCTVWRIIWNLIFGKECQLTDKQISDTLDDISSNNLQNQLFQIRQLLPRFCVNIFKHSQFARKLFEIEEIIYKYKTVRQLIDNNVGEMHNSDSLLGQLINDLKLNLTKNDISRLSFEFMAAGTDTTSLTLTWACDYLARAPPKESLKLSSDLIDMIHRWASVVPLSLPHIVRESFKLKNYYIPKSSILIYNLYAVHNSQIKKLINTEQNSDEIQESDKPIPFSLGSRSCPGARIANLLIEQILTAINQEFLIQNITQSPFETISPGNQESLTPFGITRTPHKSMYIFVTKLNGNRRTSI</sequence>
<accession>A0A0U3SDS9</accession>
<evidence type="ECO:0000313" key="7">
    <source>
        <dbReference type="EMBL" id="ALV83720.1"/>
    </source>
</evidence>
<dbReference type="SMR" id="A0A0U3SDS9"/>
<gene>
    <name evidence="7" type="primary">CYP3050A1</name>
</gene>
<dbReference type="AlphaFoldDB" id="A0A0U3SDS9"/>
<dbReference type="PROSITE" id="PS00086">
    <property type="entry name" value="CYTOCHROME_P450"/>
    <property type="match status" value="1"/>
</dbReference>
<keyword evidence="2 4" id="KW-0479">Metal-binding</keyword>